<evidence type="ECO:0000256" key="6">
    <source>
        <dbReference type="SAM" id="Phobius"/>
    </source>
</evidence>
<dbReference type="GO" id="GO:0022857">
    <property type="term" value="F:transmembrane transporter activity"/>
    <property type="evidence" value="ECO:0007669"/>
    <property type="project" value="InterPro"/>
</dbReference>
<proteinExistence type="predicted"/>
<dbReference type="GO" id="GO:0016020">
    <property type="term" value="C:membrane"/>
    <property type="evidence" value="ECO:0007669"/>
    <property type="project" value="UniProtKB-SubCell"/>
</dbReference>
<evidence type="ECO:0000256" key="2">
    <source>
        <dbReference type="ARBA" id="ARBA00022448"/>
    </source>
</evidence>
<feature type="domain" description="Major facilitator superfamily (MFS) profile" evidence="7">
    <location>
        <begin position="12"/>
        <end position="436"/>
    </location>
</feature>
<keyword evidence="5 6" id="KW-0472">Membrane</keyword>
<dbReference type="Gene3D" id="1.20.1250.20">
    <property type="entry name" value="MFS general substrate transporter like domains"/>
    <property type="match status" value="1"/>
</dbReference>
<keyword evidence="9" id="KW-1185">Reference proteome</keyword>
<evidence type="ECO:0000256" key="5">
    <source>
        <dbReference type="ARBA" id="ARBA00023136"/>
    </source>
</evidence>
<feature type="transmembrane region" description="Helical" evidence="6">
    <location>
        <begin position="320"/>
        <end position="339"/>
    </location>
</feature>
<protein>
    <submittedName>
        <fullName evidence="8">Maltose/moltooligosaccharide transporter</fullName>
    </submittedName>
</protein>
<comment type="subcellular location">
    <subcellularLocation>
        <location evidence="1">Membrane</location>
        <topology evidence="1">Multi-pass membrane protein</topology>
    </subcellularLocation>
</comment>
<dbReference type="PANTHER" id="PTHR19432">
    <property type="entry name" value="SUGAR TRANSPORTER"/>
    <property type="match status" value="1"/>
</dbReference>
<dbReference type="PROSITE" id="PS50850">
    <property type="entry name" value="MFS"/>
    <property type="match status" value="1"/>
</dbReference>
<feature type="transmembrane region" description="Helical" evidence="6">
    <location>
        <begin position="147"/>
        <end position="168"/>
    </location>
</feature>
<dbReference type="Pfam" id="PF07690">
    <property type="entry name" value="MFS_1"/>
    <property type="match status" value="1"/>
</dbReference>
<dbReference type="InterPro" id="IPR036259">
    <property type="entry name" value="MFS_trans_sf"/>
</dbReference>
<dbReference type="SUPFAM" id="SSF103473">
    <property type="entry name" value="MFS general substrate transporter"/>
    <property type="match status" value="1"/>
</dbReference>
<feature type="transmembrane region" description="Helical" evidence="6">
    <location>
        <begin position="290"/>
        <end position="313"/>
    </location>
</feature>
<evidence type="ECO:0000256" key="3">
    <source>
        <dbReference type="ARBA" id="ARBA00022692"/>
    </source>
</evidence>
<dbReference type="AlphaFoldDB" id="A0A286EDV1"/>
<sequence>MNAQQVHMTLRQIMLMNFGFFGIQYSFGLQQSAVGPIYLFLNADAGQLPILNLAGPITGLIVQPIIGAMSDRTWVEGKGVFTGRRRPYFMWGAIGCSIALLLFPHVTALWMAVLMLWILDIANNTAMEPYRAFVADAMPTEQQNKGFLMQSMFTGLGAVLAYLSLPLFQKVISGQSDAGIPYWVYGSFYLGAVLSIGSVLVSVLSTPEPRLSEQEIAAIRAKPSGFVNALTDIAVAIKEMPKPLRFLALIYLFQWYALFIYWQFVALSVAQSAFGSTDVKSEAFQAAVAWNGYMGAFYNFITFLSAFGLMALTKKYAAKYVHAVALFCAAVGLMALPFIENKFMLFVPMLGMGVAWASIMGVPFLIAVAEVPKARYGVYMGIINMMIVIPMFIQTLTFGTIYDNLLGSNPANAIMMAGVMLGIAGILSLFIQTKQSPIK</sequence>
<accession>A0A286EDV1</accession>
<evidence type="ECO:0000259" key="7">
    <source>
        <dbReference type="PROSITE" id="PS50850"/>
    </source>
</evidence>
<feature type="transmembrane region" description="Helical" evidence="6">
    <location>
        <begin position="345"/>
        <end position="369"/>
    </location>
</feature>
<feature type="transmembrane region" description="Helical" evidence="6">
    <location>
        <begin position="413"/>
        <end position="431"/>
    </location>
</feature>
<dbReference type="EMBL" id="OCNF01000012">
    <property type="protein sequence ID" value="SOD69081.1"/>
    <property type="molecule type" value="Genomic_DNA"/>
</dbReference>
<keyword evidence="2" id="KW-0813">Transport</keyword>
<evidence type="ECO:0000256" key="4">
    <source>
        <dbReference type="ARBA" id="ARBA00022989"/>
    </source>
</evidence>
<dbReference type="PANTHER" id="PTHR19432:SF35">
    <property type="entry name" value="SOLUTE CARRIER FAMILY 45 MEMBER 3 ISOFORM X1"/>
    <property type="match status" value="1"/>
</dbReference>
<dbReference type="InterPro" id="IPR020846">
    <property type="entry name" value="MFS_dom"/>
</dbReference>
<reference evidence="8 9" key="1">
    <citation type="submission" date="2017-09" db="EMBL/GenBank/DDBJ databases">
        <authorList>
            <person name="Ehlers B."/>
            <person name="Leendertz F.H."/>
        </authorList>
    </citation>
    <scope>NUCLEOTIDE SEQUENCE [LARGE SCALE GENOMIC DNA]</scope>
    <source>
        <strain evidence="8 9">DSM 16848</strain>
    </source>
</reference>
<gene>
    <name evidence="8" type="ORF">SAMN02746062_01520</name>
</gene>
<feature type="transmembrane region" description="Helical" evidence="6">
    <location>
        <begin position="376"/>
        <end position="393"/>
    </location>
</feature>
<name>A0A286EDV1_9NEIS</name>
<feature type="transmembrane region" description="Helical" evidence="6">
    <location>
        <begin position="12"/>
        <end position="28"/>
    </location>
</feature>
<evidence type="ECO:0000256" key="1">
    <source>
        <dbReference type="ARBA" id="ARBA00004141"/>
    </source>
</evidence>
<dbReference type="Proteomes" id="UP000219669">
    <property type="component" value="Unassembled WGS sequence"/>
</dbReference>
<organism evidence="8 9">
    <name type="scientific">Alysiella filiformis DSM 16848</name>
    <dbReference type="NCBI Taxonomy" id="1120981"/>
    <lineage>
        <taxon>Bacteria</taxon>
        <taxon>Pseudomonadati</taxon>
        <taxon>Pseudomonadota</taxon>
        <taxon>Betaproteobacteria</taxon>
        <taxon>Neisseriales</taxon>
        <taxon>Neisseriaceae</taxon>
        <taxon>Alysiella</taxon>
    </lineage>
</organism>
<feature type="transmembrane region" description="Helical" evidence="6">
    <location>
        <begin position="180"/>
        <end position="204"/>
    </location>
</feature>
<keyword evidence="3 6" id="KW-0812">Transmembrane</keyword>
<keyword evidence="4 6" id="KW-1133">Transmembrane helix</keyword>
<feature type="transmembrane region" description="Helical" evidence="6">
    <location>
        <begin position="48"/>
        <end position="66"/>
    </location>
</feature>
<evidence type="ECO:0000313" key="8">
    <source>
        <dbReference type="EMBL" id="SOD69081.1"/>
    </source>
</evidence>
<evidence type="ECO:0000313" key="9">
    <source>
        <dbReference type="Proteomes" id="UP000219669"/>
    </source>
</evidence>
<feature type="transmembrane region" description="Helical" evidence="6">
    <location>
        <begin position="87"/>
        <end position="103"/>
    </location>
</feature>
<dbReference type="InterPro" id="IPR011701">
    <property type="entry name" value="MFS"/>
</dbReference>
<feature type="transmembrane region" description="Helical" evidence="6">
    <location>
        <begin position="246"/>
        <end position="270"/>
    </location>
</feature>